<evidence type="ECO:0000259" key="1">
    <source>
        <dbReference type="PROSITE" id="PS51186"/>
    </source>
</evidence>
<sequence>MTFTFKILDKTFIDAITPLVKKLNNDKVSESLLKERIAEMFNQNYECAGVFDDDILIGVCGLWYCTRHYSGRSVEPDHVFIAEGYRGKGLGHEFFSWIYDYVSKKGCESIELNTYVNNYSSHKFYYNQGFTILGYHFLKKL</sequence>
<evidence type="ECO:0000313" key="3">
    <source>
        <dbReference type="Proteomes" id="UP000441333"/>
    </source>
</evidence>
<reference evidence="2 3" key="1">
    <citation type="submission" date="2019-09" db="EMBL/GenBank/DDBJ databases">
        <authorList>
            <person name="Cao W.R."/>
        </authorList>
    </citation>
    <scope>NUCLEOTIDE SEQUENCE [LARGE SCALE GENOMIC DNA]</scope>
    <source>
        <strain evidence="2 3">B1N29</strain>
    </source>
</reference>
<proteinExistence type="predicted"/>
<dbReference type="InterPro" id="IPR016181">
    <property type="entry name" value="Acyl_CoA_acyltransferase"/>
</dbReference>
<feature type="domain" description="N-acetyltransferase" evidence="1">
    <location>
        <begin position="3"/>
        <end position="141"/>
    </location>
</feature>
<dbReference type="InterPro" id="IPR000182">
    <property type="entry name" value="GNAT_dom"/>
</dbReference>
<keyword evidence="2" id="KW-0808">Transferase</keyword>
<dbReference type="CDD" id="cd04301">
    <property type="entry name" value="NAT_SF"/>
    <property type="match status" value="1"/>
</dbReference>
<dbReference type="PROSITE" id="PS51186">
    <property type="entry name" value="GNAT"/>
    <property type="match status" value="1"/>
</dbReference>
<dbReference type="AlphaFoldDB" id="A0A6N6M3P6"/>
<protein>
    <submittedName>
        <fullName evidence="2">GNAT family N-acetyltransferase</fullName>
    </submittedName>
</protein>
<organism evidence="2 3">
    <name type="scientific">Pseudotamlana haliotis</name>
    <dbReference type="NCBI Taxonomy" id="2614804"/>
    <lineage>
        <taxon>Bacteria</taxon>
        <taxon>Pseudomonadati</taxon>
        <taxon>Bacteroidota</taxon>
        <taxon>Flavobacteriia</taxon>
        <taxon>Flavobacteriales</taxon>
        <taxon>Flavobacteriaceae</taxon>
        <taxon>Pseudotamlana</taxon>
    </lineage>
</organism>
<keyword evidence="3" id="KW-1185">Reference proteome</keyword>
<dbReference type="Pfam" id="PF00583">
    <property type="entry name" value="Acetyltransf_1"/>
    <property type="match status" value="1"/>
</dbReference>
<name>A0A6N6M3P6_9FLAO</name>
<comment type="caution">
    <text evidence="2">The sequence shown here is derived from an EMBL/GenBank/DDBJ whole genome shotgun (WGS) entry which is preliminary data.</text>
</comment>
<dbReference type="GO" id="GO:0016747">
    <property type="term" value="F:acyltransferase activity, transferring groups other than amino-acyl groups"/>
    <property type="evidence" value="ECO:0007669"/>
    <property type="project" value="InterPro"/>
</dbReference>
<evidence type="ECO:0000313" key="2">
    <source>
        <dbReference type="EMBL" id="KAB1063888.1"/>
    </source>
</evidence>
<gene>
    <name evidence="2" type="ORF">F6U93_14475</name>
</gene>
<dbReference type="SUPFAM" id="SSF55729">
    <property type="entry name" value="Acyl-CoA N-acyltransferases (Nat)"/>
    <property type="match status" value="1"/>
</dbReference>
<dbReference type="EMBL" id="WAAT01000073">
    <property type="protein sequence ID" value="KAB1063888.1"/>
    <property type="molecule type" value="Genomic_DNA"/>
</dbReference>
<dbReference type="Proteomes" id="UP000441333">
    <property type="component" value="Unassembled WGS sequence"/>
</dbReference>
<accession>A0A6N6M3P6</accession>
<dbReference type="Gene3D" id="3.40.630.30">
    <property type="match status" value="1"/>
</dbReference>